<evidence type="ECO:0000256" key="2">
    <source>
        <dbReference type="SAM" id="MobiDB-lite"/>
    </source>
</evidence>
<feature type="compositionally biased region" description="Polar residues" evidence="2">
    <location>
        <begin position="1"/>
        <end position="15"/>
    </location>
</feature>
<dbReference type="EMBL" id="CAJVPY010005411">
    <property type="protein sequence ID" value="CAG8642489.1"/>
    <property type="molecule type" value="Genomic_DNA"/>
</dbReference>
<comment type="caution">
    <text evidence="3">The sequence shown here is derived from an EMBL/GenBank/DDBJ whole genome shotgun (WGS) entry which is preliminary data.</text>
</comment>
<protein>
    <submittedName>
        <fullName evidence="3">26219_t:CDS:1</fullName>
    </submittedName>
</protein>
<dbReference type="OrthoDB" id="2493028at2759"/>
<proteinExistence type="predicted"/>
<feature type="region of interest" description="Disordered" evidence="2">
    <location>
        <begin position="1"/>
        <end position="24"/>
    </location>
</feature>
<sequence>MPNSSKNGSFISKTPSSSNDSNNDSLTLDALMNTLFINTHESLVTLECYVRKIEDENKQNEKLIKQLEKQDEELKVLKTHLETQNEESKKTFLFKFRSLFY</sequence>
<evidence type="ECO:0000313" key="3">
    <source>
        <dbReference type="EMBL" id="CAG8642489.1"/>
    </source>
</evidence>
<gene>
    <name evidence="3" type="ORF">DERYTH_LOCUS9734</name>
</gene>
<reference evidence="3" key="1">
    <citation type="submission" date="2021-06" db="EMBL/GenBank/DDBJ databases">
        <authorList>
            <person name="Kallberg Y."/>
            <person name="Tangrot J."/>
            <person name="Rosling A."/>
        </authorList>
    </citation>
    <scope>NUCLEOTIDE SEQUENCE</scope>
    <source>
        <strain evidence="3">MA453B</strain>
    </source>
</reference>
<evidence type="ECO:0000256" key="1">
    <source>
        <dbReference type="SAM" id="Coils"/>
    </source>
</evidence>
<keyword evidence="1" id="KW-0175">Coiled coil</keyword>
<feature type="coiled-coil region" evidence="1">
    <location>
        <begin position="46"/>
        <end position="87"/>
    </location>
</feature>
<organism evidence="3 4">
    <name type="scientific">Dentiscutata erythropus</name>
    <dbReference type="NCBI Taxonomy" id="1348616"/>
    <lineage>
        <taxon>Eukaryota</taxon>
        <taxon>Fungi</taxon>
        <taxon>Fungi incertae sedis</taxon>
        <taxon>Mucoromycota</taxon>
        <taxon>Glomeromycotina</taxon>
        <taxon>Glomeromycetes</taxon>
        <taxon>Diversisporales</taxon>
        <taxon>Gigasporaceae</taxon>
        <taxon>Dentiscutata</taxon>
    </lineage>
</organism>
<dbReference type="Proteomes" id="UP000789405">
    <property type="component" value="Unassembled WGS sequence"/>
</dbReference>
<evidence type="ECO:0000313" key="4">
    <source>
        <dbReference type="Proteomes" id="UP000789405"/>
    </source>
</evidence>
<accession>A0A9N9H2H4</accession>
<keyword evidence="4" id="KW-1185">Reference proteome</keyword>
<dbReference type="AlphaFoldDB" id="A0A9N9H2H4"/>
<name>A0A9N9H2H4_9GLOM</name>